<organism evidence="2 3">
    <name type="scientific">Phytophthora aleatoria</name>
    <dbReference type="NCBI Taxonomy" id="2496075"/>
    <lineage>
        <taxon>Eukaryota</taxon>
        <taxon>Sar</taxon>
        <taxon>Stramenopiles</taxon>
        <taxon>Oomycota</taxon>
        <taxon>Peronosporomycetes</taxon>
        <taxon>Peronosporales</taxon>
        <taxon>Peronosporaceae</taxon>
        <taxon>Phytophthora</taxon>
    </lineage>
</organism>
<keyword evidence="3" id="KW-1185">Reference proteome</keyword>
<dbReference type="EMBL" id="JAENGY010001027">
    <property type="protein sequence ID" value="KAG6953408.1"/>
    <property type="molecule type" value="Genomic_DNA"/>
</dbReference>
<evidence type="ECO:0008006" key="4">
    <source>
        <dbReference type="Google" id="ProtNLM"/>
    </source>
</evidence>
<evidence type="ECO:0000256" key="1">
    <source>
        <dbReference type="SAM" id="MobiDB-lite"/>
    </source>
</evidence>
<proteinExistence type="predicted"/>
<name>A0A8J5LZH6_9STRA</name>
<reference evidence="2" key="1">
    <citation type="submission" date="2021-01" db="EMBL/GenBank/DDBJ databases">
        <title>Phytophthora aleatoria, a newly-described species from Pinus radiata is distinct from Phytophthora cactorum isolates based on comparative genomics.</title>
        <authorList>
            <person name="Mcdougal R."/>
            <person name="Panda P."/>
            <person name="Williams N."/>
            <person name="Studholme D.J."/>
        </authorList>
    </citation>
    <scope>NUCLEOTIDE SEQUENCE</scope>
    <source>
        <strain evidence="2">NZFS 4037</strain>
    </source>
</reference>
<sequence length="77" mass="8581">MYIGISTRFPPSRSSCWSHTHVCIGPRSSSRRPQGVCHKPGARRRSLHGARKPKTVTPMDVVYALKRQGRTLYGFGG</sequence>
<protein>
    <recommendedName>
        <fullName evidence="4">Histone H4</fullName>
    </recommendedName>
</protein>
<accession>A0A8J5LZH6</accession>
<gene>
    <name evidence="2" type="ORF">JG688_00012832</name>
</gene>
<feature type="region of interest" description="Disordered" evidence="1">
    <location>
        <begin position="28"/>
        <end position="48"/>
    </location>
</feature>
<dbReference type="AlphaFoldDB" id="A0A8J5LZH6"/>
<dbReference type="Proteomes" id="UP000709295">
    <property type="component" value="Unassembled WGS sequence"/>
</dbReference>
<evidence type="ECO:0000313" key="3">
    <source>
        <dbReference type="Proteomes" id="UP000709295"/>
    </source>
</evidence>
<comment type="caution">
    <text evidence="2">The sequence shown here is derived from an EMBL/GenBank/DDBJ whole genome shotgun (WGS) entry which is preliminary data.</text>
</comment>
<evidence type="ECO:0000313" key="2">
    <source>
        <dbReference type="EMBL" id="KAG6953408.1"/>
    </source>
</evidence>